<proteinExistence type="predicted"/>
<reference evidence="1" key="1">
    <citation type="submission" date="2021-03" db="EMBL/GenBank/DDBJ databases">
        <authorList>
            <consortium name="Genoscope - CEA"/>
            <person name="William W."/>
        </authorList>
    </citation>
    <scope>NUCLEOTIDE SEQUENCE</scope>
    <source>
        <strain evidence="1">Doubled-haploid Pahang</strain>
    </source>
</reference>
<dbReference type="PANTHER" id="PTHR31210">
    <property type="entry name" value="OS06G0731900 PROTEIN"/>
    <property type="match status" value="1"/>
</dbReference>
<dbReference type="Pfam" id="PF05212">
    <property type="entry name" value="DUF707"/>
    <property type="match status" value="1"/>
</dbReference>
<accession>A0A8D6ZJ41</accession>
<dbReference type="PANTHER" id="PTHR31210:SF11">
    <property type="entry name" value="KETOGLUTARATE REDUCTASE TRANS-SPLICING-LIKE PROTEIN, PUTATIVE (DUF707)-RELATED"/>
    <property type="match status" value="1"/>
</dbReference>
<dbReference type="EMBL" id="HG996472">
    <property type="protein sequence ID" value="CAG1830951.1"/>
    <property type="molecule type" value="Genomic_DNA"/>
</dbReference>
<protein>
    <submittedName>
        <fullName evidence="1">(wild Malaysian banana) hypothetical protein</fullName>
    </submittedName>
</protein>
<dbReference type="InterPro" id="IPR007877">
    <property type="entry name" value="DUF707"/>
</dbReference>
<name>A0A8D6ZJ41_MUSAM</name>
<organism evidence="1">
    <name type="scientific">Musa acuminata subsp. malaccensis</name>
    <name type="common">Wild banana</name>
    <name type="synonym">Musa malaccensis</name>
    <dbReference type="NCBI Taxonomy" id="214687"/>
    <lineage>
        <taxon>Eukaryota</taxon>
        <taxon>Viridiplantae</taxon>
        <taxon>Streptophyta</taxon>
        <taxon>Embryophyta</taxon>
        <taxon>Tracheophyta</taxon>
        <taxon>Spermatophyta</taxon>
        <taxon>Magnoliopsida</taxon>
        <taxon>Liliopsida</taxon>
        <taxon>Zingiberales</taxon>
        <taxon>Musaceae</taxon>
        <taxon>Musa</taxon>
    </lineage>
</organism>
<dbReference type="AlphaFoldDB" id="A0A8D6ZJ41"/>
<sequence>MISPNHIPIKGLSSLDHPSVLQLLQEQTPTESGTSIVQNDEGRVHISAINRTKWWFAKHFLHPDIVAEYKHIFLWDEDIGVENFHPGRLFVEIMVPVFPKAAWQCA</sequence>
<evidence type="ECO:0000313" key="1">
    <source>
        <dbReference type="EMBL" id="CAG1830951.1"/>
    </source>
</evidence>
<gene>
    <name evidence="1" type="ORF">GSMUA_342050.1</name>
</gene>